<evidence type="ECO:0000259" key="4">
    <source>
        <dbReference type="PROSITE" id="PS51084"/>
    </source>
</evidence>
<dbReference type="InterPro" id="IPR001310">
    <property type="entry name" value="Histidine_triad_HIT"/>
</dbReference>
<sequence>MSSIFTKIVNGEIPAYKIAEDDNFLAFLDVNPNAKGHTLCIPKQEIDKIFDIEDELYLGLMKFSKKIAIALEKTVPCKRVGIAVVGLEVPHAHVHLIPLNEMDEMRFVNKVSLSKDEFEALAKRIQANL</sequence>
<dbReference type="Gene3D" id="3.30.428.10">
    <property type="entry name" value="HIT-like"/>
    <property type="match status" value="1"/>
</dbReference>
<dbReference type="PRINTS" id="PR00332">
    <property type="entry name" value="HISTRIAD"/>
</dbReference>
<keyword evidence="6" id="KW-1185">Reference proteome</keyword>
<dbReference type="InterPro" id="IPR011146">
    <property type="entry name" value="HIT-like"/>
</dbReference>
<dbReference type="PROSITE" id="PS51084">
    <property type="entry name" value="HIT_2"/>
    <property type="match status" value="1"/>
</dbReference>
<dbReference type="AlphaFoldDB" id="A0A6V6YTK0"/>
<dbReference type="Proteomes" id="UP000530060">
    <property type="component" value="Unassembled WGS sequence"/>
</dbReference>
<dbReference type="Pfam" id="PF01230">
    <property type="entry name" value="HIT"/>
    <property type="match status" value="1"/>
</dbReference>
<protein>
    <submittedName>
        <fullName evidence="5">HIT family protein</fullName>
    </submittedName>
</protein>
<organism evidence="5 6">
    <name type="scientific">Flavobacterium salmonis</name>
    <dbReference type="NCBI Taxonomy" id="2654844"/>
    <lineage>
        <taxon>Bacteria</taxon>
        <taxon>Pseudomonadati</taxon>
        <taxon>Bacteroidota</taxon>
        <taxon>Flavobacteriia</taxon>
        <taxon>Flavobacteriales</taxon>
        <taxon>Flavobacteriaceae</taxon>
        <taxon>Flavobacterium</taxon>
    </lineage>
</organism>
<dbReference type="EMBL" id="CAIJDP010000060">
    <property type="protein sequence ID" value="CAD0002800.1"/>
    <property type="molecule type" value="Genomic_DNA"/>
</dbReference>
<proteinExistence type="predicted"/>
<evidence type="ECO:0000256" key="3">
    <source>
        <dbReference type="PROSITE-ProRule" id="PRU00464"/>
    </source>
</evidence>
<evidence type="ECO:0000313" key="5">
    <source>
        <dbReference type="EMBL" id="CAD0002800.1"/>
    </source>
</evidence>
<reference evidence="5 6" key="1">
    <citation type="submission" date="2020-06" db="EMBL/GenBank/DDBJ databases">
        <authorList>
            <person name="Criscuolo A."/>
        </authorList>
    </citation>
    <scope>NUCLEOTIDE SEQUENCE [LARGE SCALE GENOMIC DNA]</scope>
    <source>
        <strain evidence="6">CIP 111411</strain>
    </source>
</reference>
<gene>
    <name evidence="5" type="ORF">FLAT13_01402</name>
</gene>
<dbReference type="InterPro" id="IPR036265">
    <property type="entry name" value="HIT-like_sf"/>
</dbReference>
<evidence type="ECO:0000256" key="1">
    <source>
        <dbReference type="PIRSR" id="PIRSR601310-1"/>
    </source>
</evidence>
<feature type="domain" description="HIT" evidence="4">
    <location>
        <begin position="4"/>
        <end position="107"/>
    </location>
</feature>
<evidence type="ECO:0000256" key="2">
    <source>
        <dbReference type="PIRSR" id="PIRSR601310-3"/>
    </source>
</evidence>
<dbReference type="PANTHER" id="PTHR46648">
    <property type="entry name" value="HIT FAMILY PROTEIN 1"/>
    <property type="match status" value="1"/>
</dbReference>
<dbReference type="GO" id="GO:0009117">
    <property type="term" value="P:nucleotide metabolic process"/>
    <property type="evidence" value="ECO:0007669"/>
    <property type="project" value="TreeGrafter"/>
</dbReference>
<dbReference type="GO" id="GO:0003824">
    <property type="term" value="F:catalytic activity"/>
    <property type="evidence" value="ECO:0007669"/>
    <property type="project" value="InterPro"/>
</dbReference>
<comment type="caution">
    <text evidence="5">The sequence shown here is derived from an EMBL/GenBank/DDBJ whole genome shotgun (WGS) entry which is preliminary data.</text>
</comment>
<name>A0A6V6YTK0_9FLAO</name>
<feature type="short sequence motif" description="Histidine triad motif" evidence="2 3">
    <location>
        <begin position="91"/>
        <end position="95"/>
    </location>
</feature>
<dbReference type="RefSeq" id="WP_078227964.1">
    <property type="nucleotide sequence ID" value="NZ_CAIJDP010000060.1"/>
</dbReference>
<accession>A0A6V6YTK0</accession>
<evidence type="ECO:0000313" key="6">
    <source>
        <dbReference type="Proteomes" id="UP000530060"/>
    </source>
</evidence>
<feature type="active site" description="Tele-AMP-histidine intermediate" evidence="1">
    <location>
        <position position="93"/>
    </location>
</feature>
<dbReference type="SUPFAM" id="SSF54197">
    <property type="entry name" value="HIT-like"/>
    <property type="match status" value="1"/>
</dbReference>
<dbReference type="PANTHER" id="PTHR46648:SF1">
    <property type="entry name" value="ADENOSINE 5'-MONOPHOSPHORAMIDASE HNT1"/>
    <property type="match status" value="1"/>
</dbReference>